<dbReference type="EMBL" id="CP066776">
    <property type="protein sequence ID" value="QQL45549.1"/>
    <property type="molecule type" value="Genomic_DNA"/>
</dbReference>
<dbReference type="SUPFAM" id="SSF53474">
    <property type="entry name" value="alpha/beta-Hydrolases"/>
    <property type="match status" value="1"/>
</dbReference>
<dbReference type="Gene3D" id="2.30.30.700">
    <property type="entry name" value="SLA1 homology domain 1"/>
    <property type="match status" value="1"/>
</dbReference>
<evidence type="ECO:0000313" key="1">
    <source>
        <dbReference type="EMBL" id="QQL45549.1"/>
    </source>
</evidence>
<keyword evidence="2" id="KW-1185">Reference proteome</keyword>
<reference evidence="1 2" key="1">
    <citation type="submission" date="2020-12" db="EMBL/GenBank/DDBJ databases">
        <title>Sulforoseuscoccus oceanibium gen. nov., sp. nov., a representative of the phylum Verrucomicrobia with special cytoplasmic membrane, and proposal of Sulforoseuscoccusaceae fam. nov.</title>
        <authorList>
            <person name="Xi F."/>
        </authorList>
    </citation>
    <scope>NUCLEOTIDE SEQUENCE [LARGE SCALE GENOMIC DNA]</scope>
    <source>
        <strain evidence="1 2">T37</strain>
    </source>
</reference>
<dbReference type="KEGG" id="soa:G3M56_002875"/>
<organism evidence="1 2">
    <name type="scientific">Sulfuriroseicoccus oceanibius</name>
    <dbReference type="NCBI Taxonomy" id="2707525"/>
    <lineage>
        <taxon>Bacteria</taxon>
        <taxon>Pseudomonadati</taxon>
        <taxon>Verrucomicrobiota</taxon>
        <taxon>Verrucomicrobiia</taxon>
        <taxon>Verrucomicrobiales</taxon>
        <taxon>Verrucomicrobiaceae</taxon>
        <taxon>Sulfuriroseicoccus</taxon>
    </lineage>
</organism>
<accession>A0A6B3LCC3</accession>
<evidence type="ECO:0000313" key="2">
    <source>
        <dbReference type="Proteomes" id="UP000475117"/>
    </source>
</evidence>
<dbReference type="AlphaFoldDB" id="A0A6B3LCC3"/>
<dbReference type="Proteomes" id="UP000475117">
    <property type="component" value="Chromosome"/>
</dbReference>
<dbReference type="Gene3D" id="3.40.50.1820">
    <property type="entry name" value="alpha/beta hydrolase"/>
    <property type="match status" value="1"/>
</dbReference>
<gene>
    <name evidence="1" type="ORF">G3M56_002875</name>
</gene>
<sequence>MKNVLICLAAAGLVTVDVGSARTFTDNQNRKIDAEIVRVDGAAVVFDHKGREVKFPIAKLSEVDQEYVQYWVETHQDGQGGVVESDAGKSGGIGASAGGLTLCGKVLKANGSVQTVTAPLDEKTLKEFSRSKTKPTELKISIALPKGFDPTKPQRVMWVSAPINNENERKKGNAGAMWAFAGPGTAEGWVVVAADTDMGNPRVEDNERSKGTDLAVHTAAVEALTEAWPQFKTWQFACCGGSGGGKASFYRVGDLLVNDLNVTGMFLAGCNQDCTADARAETRFKKSGLRKIKVWISNGRSDTISNVGHAESVAASMKGNRYGEIRLELFDGGHVIKKEEFVKALQWFVEEA</sequence>
<evidence type="ECO:0008006" key="3">
    <source>
        <dbReference type="Google" id="ProtNLM"/>
    </source>
</evidence>
<proteinExistence type="predicted"/>
<protein>
    <recommendedName>
        <fullName evidence="3">SLA1 homology domain-containing protein</fullName>
    </recommendedName>
</protein>
<dbReference type="InterPro" id="IPR029058">
    <property type="entry name" value="AB_hydrolase_fold"/>
</dbReference>
<dbReference type="RefSeq" id="WP_164363148.1">
    <property type="nucleotide sequence ID" value="NZ_CP066776.1"/>
</dbReference>
<name>A0A6B3LCC3_9BACT</name>